<evidence type="ECO:0000313" key="2">
    <source>
        <dbReference type="EMBL" id="MDQ0995799.1"/>
    </source>
</evidence>
<dbReference type="InterPro" id="IPR037401">
    <property type="entry name" value="SnoaL-like"/>
</dbReference>
<dbReference type="Pfam" id="PF13474">
    <property type="entry name" value="SnoaL_3"/>
    <property type="match status" value="1"/>
</dbReference>
<evidence type="ECO:0000259" key="1">
    <source>
        <dbReference type="Pfam" id="PF13474"/>
    </source>
</evidence>
<name>A0ABU0S4Y2_9HYPH</name>
<protein>
    <submittedName>
        <fullName evidence="2">Ketosteroid isomerase-like protein</fullName>
    </submittedName>
</protein>
<keyword evidence="3" id="KW-1185">Reference proteome</keyword>
<gene>
    <name evidence="2" type="ORF">QFZ34_000976</name>
</gene>
<dbReference type="SUPFAM" id="SSF54427">
    <property type="entry name" value="NTF2-like"/>
    <property type="match status" value="1"/>
</dbReference>
<dbReference type="Proteomes" id="UP001237780">
    <property type="component" value="Unassembled WGS sequence"/>
</dbReference>
<dbReference type="EMBL" id="JAUSZT010000002">
    <property type="protein sequence ID" value="MDQ0995799.1"/>
    <property type="molecule type" value="Genomic_DNA"/>
</dbReference>
<reference evidence="2 3" key="1">
    <citation type="submission" date="2023-07" db="EMBL/GenBank/DDBJ databases">
        <title>Comparative genomics of wheat-associated soil bacteria to identify genetic determinants of phenazine resistance.</title>
        <authorList>
            <person name="Mouncey N."/>
        </authorList>
    </citation>
    <scope>NUCLEOTIDE SEQUENCE [LARGE SCALE GENOMIC DNA]</scope>
    <source>
        <strain evidence="2 3">W4I11</strain>
    </source>
</reference>
<dbReference type="Gene3D" id="3.10.450.50">
    <property type="match status" value="1"/>
</dbReference>
<feature type="domain" description="SnoaL-like" evidence="1">
    <location>
        <begin position="10"/>
        <end position="129"/>
    </location>
</feature>
<accession>A0ABU0S4Y2</accession>
<proteinExistence type="predicted"/>
<dbReference type="InterPro" id="IPR032710">
    <property type="entry name" value="NTF2-like_dom_sf"/>
</dbReference>
<evidence type="ECO:0000313" key="3">
    <source>
        <dbReference type="Proteomes" id="UP001237780"/>
    </source>
</evidence>
<organism evidence="2 3">
    <name type="scientific">Phyllobacterium ifriqiyense</name>
    <dbReference type="NCBI Taxonomy" id="314238"/>
    <lineage>
        <taxon>Bacteria</taxon>
        <taxon>Pseudomonadati</taxon>
        <taxon>Pseudomonadota</taxon>
        <taxon>Alphaproteobacteria</taxon>
        <taxon>Hyphomicrobiales</taxon>
        <taxon>Phyllobacteriaceae</taxon>
        <taxon>Phyllobacterium</taxon>
    </lineage>
</organism>
<comment type="caution">
    <text evidence="2">The sequence shown here is derived from an EMBL/GenBank/DDBJ whole genome shotgun (WGS) entry which is preliminary data.</text>
</comment>
<sequence>MTSINQNTAIEDTLKNWSDAISSKNAQSTLSYLTEDIVEFSLAPPLQYRGKDAEGIQSWFDSWTGPIGNESRELDITASDDVAFARCLVRMTGTKTTGDKADLWFRQTLGLIKQGGIWKIAHVHASVPFYMDGSFRAAIDLKP</sequence>